<proteinExistence type="predicted"/>
<dbReference type="Pfam" id="PF22271">
    <property type="entry name" value="DUF6955"/>
    <property type="match status" value="1"/>
</dbReference>
<dbReference type="InterPro" id="IPR054230">
    <property type="entry name" value="DUF6955"/>
</dbReference>
<dbReference type="AlphaFoldDB" id="A0A7C2S7Q4"/>
<dbReference type="EMBL" id="DSQD01000194">
    <property type="protein sequence ID" value="HGF87973.1"/>
    <property type="molecule type" value="Genomic_DNA"/>
</dbReference>
<organism evidence="1">
    <name type="scientific">Archaeoglobus fulgidus</name>
    <dbReference type="NCBI Taxonomy" id="2234"/>
    <lineage>
        <taxon>Archaea</taxon>
        <taxon>Methanobacteriati</taxon>
        <taxon>Methanobacteriota</taxon>
        <taxon>Archaeoglobi</taxon>
        <taxon>Archaeoglobales</taxon>
        <taxon>Archaeoglobaceae</taxon>
        <taxon>Archaeoglobus</taxon>
    </lineage>
</organism>
<comment type="caution">
    <text evidence="1">The sequence shown here is derived from an EMBL/GenBank/DDBJ whole genome shotgun (WGS) entry which is preliminary data.</text>
</comment>
<reference evidence="1" key="1">
    <citation type="journal article" date="2020" name="mSystems">
        <title>Genome- and Community-Level Interaction Insights into Carbon Utilization and Element Cycling Functions of Hydrothermarchaeota in Hydrothermal Sediment.</title>
        <authorList>
            <person name="Zhou Z."/>
            <person name="Liu Y."/>
            <person name="Xu W."/>
            <person name="Pan J."/>
            <person name="Luo Z.H."/>
            <person name="Li M."/>
        </authorList>
    </citation>
    <scope>NUCLEOTIDE SEQUENCE [LARGE SCALE GENOMIC DNA]</scope>
    <source>
        <strain evidence="1">SpSt-12</strain>
        <strain evidence="2">SpSt-38</strain>
    </source>
</reference>
<dbReference type="EMBL" id="DSCQ01000011">
    <property type="protein sequence ID" value="HET20649.1"/>
    <property type="molecule type" value="Genomic_DNA"/>
</dbReference>
<evidence type="ECO:0000313" key="1">
    <source>
        <dbReference type="EMBL" id="HET20649.1"/>
    </source>
</evidence>
<protein>
    <submittedName>
        <fullName evidence="1">Uncharacterized protein</fullName>
    </submittedName>
</protein>
<accession>A0A7C2S7Q4</accession>
<evidence type="ECO:0000313" key="2">
    <source>
        <dbReference type="EMBL" id="HGF87973.1"/>
    </source>
</evidence>
<sequence>MIKMPHYISVVLDDERYEKIKGTPVEEKITYLFGGQLRSLVVEVPEDRSEKILKAFDKARIDSRGYIEDVPVAFRRALFEEIAKAKSLDVIDKVLERLDELVEAGKKEDEYIPPPEVE</sequence>
<gene>
    <name evidence="1" type="ORF">ENN70_00740</name>
    <name evidence="2" type="ORF">ENR21_06275</name>
</gene>
<name>A0A7C2S7Q4_ARCFL</name>